<proteinExistence type="inferred from homology"/>
<feature type="active site" description="Schiff-base intermediate with acetaldehyde" evidence="6">
    <location>
        <position position="163"/>
    </location>
</feature>
<reference evidence="7 8" key="1">
    <citation type="submission" date="2019-02" db="EMBL/GenBank/DDBJ databases">
        <title>Deep-cultivation of Planctomycetes and their phenomic and genomic characterization uncovers novel biology.</title>
        <authorList>
            <person name="Wiegand S."/>
            <person name="Jogler M."/>
            <person name="Boedeker C."/>
            <person name="Pinto D."/>
            <person name="Vollmers J."/>
            <person name="Rivas-Marin E."/>
            <person name="Kohn T."/>
            <person name="Peeters S.H."/>
            <person name="Heuer A."/>
            <person name="Rast P."/>
            <person name="Oberbeckmann S."/>
            <person name="Bunk B."/>
            <person name="Jeske O."/>
            <person name="Meyerdierks A."/>
            <person name="Storesund J.E."/>
            <person name="Kallscheuer N."/>
            <person name="Luecker S."/>
            <person name="Lage O.M."/>
            <person name="Pohl T."/>
            <person name="Merkel B.J."/>
            <person name="Hornburger P."/>
            <person name="Mueller R.-W."/>
            <person name="Bruemmer F."/>
            <person name="Labrenz M."/>
            <person name="Spormann A.M."/>
            <person name="Op den Camp H."/>
            <person name="Overmann J."/>
            <person name="Amann R."/>
            <person name="Jetten M.S.M."/>
            <person name="Mascher T."/>
            <person name="Medema M.H."/>
            <person name="Devos D.P."/>
            <person name="Kaster A.-K."/>
            <person name="Ovreas L."/>
            <person name="Rohde M."/>
            <person name="Galperin M.Y."/>
            <person name="Jogler C."/>
        </authorList>
    </citation>
    <scope>NUCLEOTIDE SEQUENCE [LARGE SCALE GENOMIC DNA]</scope>
    <source>
        <strain evidence="7 8">Pan265</strain>
    </source>
</reference>
<keyword evidence="4 6" id="KW-0704">Schiff base</keyword>
<dbReference type="KEGG" id="mcad:Pan265_22590"/>
<dbReference type="GO" id="GO:0016052">
    <property type="term" value="P:carbohydrate catabolic process"/>
    <property type="evidence" value="ECO:0007669"/>
    <property type="project" value="TreeGrafter"/>
</dbReference>
<dbReference type="PANTHER" id="PTHR10889:SF1">
    <property type="entry name" value="DEOXYRIBOSE-PHOSPHATE ALDOLASE"/>
    <property type="match status" value="1"/>
</dbReference>
<keyword evidence="8" id="KW-1185">Reference proteome</keyword>
<evidence type="ECO:0000313" key="8">
    <source>
        <dbReference type="Proteomes" id="UP000320386"/>
    </source>
</evidence>
<comment type="subcellular location">
    <subcellularLocation>
        <location evidence="6">Cytoplasm</location>
    </subcellularLocation>
</comment>
<dbReference type="PIRSF" id="PIRSF001357">
    <property type="entry name" value="DeoC"/>
    <property type="match status" value="1"/>
</dbReference>
<keyword evidence="3 6" id="KW-0456">Lyase</keyword>
<dbReference type="SUPFAM" id="SSF51569">
    <property type="entry name" value="Aldolase"/>
    <property type="match status" value="1"/>
</dbReference>
<dbReference type="AlphaFoldDB" id="A0A518BZJ6"/>
<dbReference type="GO" id="GO:0005737">
    <property type="term" value="C:cytoplasm"/>
    <property type="evidence" value="ECO:0007669"/>
    <property type="project" value="UniProtKB-SubCell"/>
</dbReference>
<dbReference type="RefSeq" id="WP_236254379.1">
    <property type="nucleotide sequence ID" value="NZ_CP036280.1"/>
</dbReference>
<evidence type="ECO:0000256" key="1">
    <source>
        <dbReference type="ARBA" id="ARBA00010936"/>
    </source>
</evidence>
<comment type="pathway">
    <text evidence="6">Carbohydrate degradation; 2-deoxy-D-ribose 1-phosphate degradation; D-glyceraldehyde 3-phosphate and acetaldehyde from 2-deoxy-alpha-D-ribose 1-phosphate: step 2/2.</text>
</comment>
<dbReference type="InterPro" id="IPR011343">
    <property type="entry name" value="DeoC"/>
</dbReference>
<evidence type="ECO:0000256" key="4">
    <source>
        <dbReference type="ARBA" id="ARBA00023270"/>
    </source>
</evidence>
<dbReference type="GO" id="GO:0009264">
    <property type="term" value="P:deoxyribonucleotide catabolic process"/>
    <property type="evidence" value="ECO:0007669"/>
    <property type="project" value="UniProtKB-UniRule"/>
</dbReference>
<dbReference type="SMART" id="SM01133">
    <property type="entry name" value="DeoC"/>
    <property type="match status" value="1"/>
</dbReference>
<dbReference type="HAMAP" id="MF_00114">
    <property type="entry name" value="DeoC_type1"/>
    <property type="match status" value="1"/>
</dbReference>
<dbReference type="InterPro" id="IPR028581">
    <property type="entry name" value="DeoC_typeI"/>
</dbReference>
<gene>
    <name evidence="6 7" type="primary">deoC</name>
    <name evidence="7" type="ORF">Pan265_22590</name>
</gene>
<evidence type="ECO:0000256" key="5">
    <source>
        <dbReference type="ARBA" id="ARBA00048791"/>
    </source>
</evidence>
<dbReference type="InterPro" id="IPR002915">
    <property type="entry name" value="DeoC/FbaB/LacD_aldolase"/>
</dbReference>
<dbReference type="Pfam" id="PF01791">
    <property type="entry name" value="DeoC"/>
    <property type="match status" value="1"/>
</dbReference>
<dbReference type="EC" id="4.1.2.4" evidence="6"/>
<dbReference type="NCBIfam" id="TIGR00126">
    <property type="entry name" value="deoC"/>
    <property type="match status" value="1"/>
</dbReference>
<comment type="similarity">
    <text evidence="1 6">Belongs to the DeoC/FbaB aldolase family. DeoC type 1 subfamily.</text>
</comment>
<accession>A0A518BZJ6</accession>
<name>A0A518BZJ6_9BACT</name>
<dbReference type="CDD" id="cd00959">
    <property type="entry name" value="DeoC"/>
    <property type="match status" value="1"/>
</dbReference>
<dbReference type="PANTHER" id="PTHR10889">
    <property type="entry name" value="DEOXYRIBOSE-PHOSPHATE ALDOLASE"/>
    <property type="match status" value="1"/>
</dbReference>
<evidence type="ECO:0000256" key="6">
    <source>
        <dbReference type="HAMAP-Rule" id="MF_00114"/>
    </source>
</evidence>
<evidence type="ECO:0000256" key="3">
    <source>
        <dbReference type="ARBA" id="ARBA00023239"/>
    </source>
</evidence>
<sequence>MDLARCIDHTNLNPEAEPAAIDRLVNETIEHDFASACVSGRYVARVAERLDGRTPLTCAVVNFPSGLCKVDVASIEATIACKDGADEIDIVAYIPHLMNADAESARAELSEVIAGARAVRSSVVVKVIVESAYLMKEADAATAEKRIEAACVACRESGADFIKTSTGKHPAGGATMEAIALMKKYGETLKIKAAGGIRTYDDAKRMLDAGADRLGCSSSIAILGQADSAEQA</sequence>
<dbReference type="GO" id="GO:0004139">
    <property type="term" value="F:deoxyribose-phosphate aldolase activity"/>
    <property type="evidence" value="ECO:0007669"/>
    <property type="project" value="UniProtKB-UniRule"/>
</dbReference>
<dbReference type="EMBL" id="CP036280">
    <property type="protein sequence ID" value="QDU72394.1"/>
    <property type="molecule type" value="Genomic_DNA"/>
</dbReference>
<feature type="active site" description="Proton donor/acceptor" evidence="6">
    <location>
        <position position="192"/>
    </location>
</feature>
<dbReference type="Proteomes" id="UP000320386">
    <property type="component" value="Chromosome"/>
</dbReference>
<evidence type="ECO:0000313" key="7">
    <source>
        <dbReference type="EMBL" id="QDU72394.1"/>
    </source>
</evidence>
<dbReference type="InterPro" id="IPR013785">
    <property type="entry name" value="Aldolase_TIM"/>
</dbReference>
<feature type="active site" description="Proton donor/acceptor" evidence="6">
    <location>
        <position position="89"/>
    </location>
</feature>
<organism evidence="7 8">
    <name type="scientific">Mucisphaera calidilacus</name>
    <dbReference type="NCBI Taxonomy" id="2527982"/>
    <lineage>
        <taxon>Bacteria</taxon>
        <taxon>Pseudomonadati</taxon>
        <taxon>Planctomycetota</taxon>
        <taxon>Phycisphaerae</taxon>
        <taxon>Phycisphaerales</taxon>
        <taxon>Phycisphaeraceae</taxon>
        <taxon>Mucisphaera</taxon>
    </lineage>
</organism>
<dbReference type="Gene3D" id="3.20.20.70">
    <property type="entry name" value="Aldolase class I"/>
    <property type="match status" value="1"/>
</dbReference>
<protein>
    <recommendedName>
        <fullName evidence="6">Deoxyribose-phosphate aldolase</fullName>
        <shortName evidence="6">DERA</shortName>
        <ecNumber evidence="6">4.1.2.4</ecNumber>
    </recommendedName>
    <alternativeName>
        <fullName evidence="6">2-deoxy-D-ribose 5-phosphate aldolase</fullName>
    </alternativeName>
    <alternativeName>
        <fullName evidence="6">Phosphodeoxyriboaldolase</fullName>
        <shortName evidence="6">Deoxyriboaldolase</shortName>
    </alternativeName>
</protein>
<evidence type="ECO:0000256" key="2">
    <source>
        <dbReference type="ARBA" id="ARBA00022490"/>
    </source>
</evidence>
<comment type="function">
    <text evidence="6">Catalyzes a reversible aldol reaction between acetaldehyde and D-glyceraldehyde 3-phosphate to generate 2-deoxy-D-ribose 5-phosphate.</text>
</comment>
<keyword evidence="2 6" id="KW-0963">Cytoplasm</keyword>
<dbReference type="UniPathway" id="UPA00002">
    <property type="reaction ID" value="UER00468"/>
</dbReference>
<dbReference type="GO" id="GO:0006018">
    <property type="term" value="P:2-deoxyribose 1-phosphate catabolic process"/>
    <property type="evidence" value="ECO:0007669"/>
    <property type="project" value="UniProtKB-UniRule"/>
</dbReference>
<comment type="catalytic activity">
    <reaction evidence="5 6">
        <text>2-deoxy-D-ribose 5-phosphate = D-glyceraldehyde 3-phosphate + acetaldehyde</text>
        <dbReference type="Rhea" id="RHEA:12821"/>
        <dbReference type="ChEBI" id="CHEBI:15343"/>
        <dbReference type="ChEBI" id="CHEBI:59776"/>
        <dbReference type="ChEBI" id="CHEBI:62877"/>
        <dbReference type="EC" id="4.1.2.4"/>
    </reaction>
</comment>